<protein>
    <recommendedName>
        <fullName evidence="3">Heme peroxidase</fullName>
    </recommendedName>
</protein>
<comment type="caution">
    <text evidence="1">The sequence shown here is derived from an EMBL/GenBank/DDBJ whole genome shotgun (WGS) entry which is preliminary data.</text>
</comment>
<gene>
    <name evidence="1" type="ORF">HQ603_07140</name>
</gene>
<proteinExistence type="predicted"/>
<evidence type="ECO:0000313" key="1">
    <source>
        <dbReference type="EMBL" id="MBY6366527.1"/>
    </source>
</evidence>
<evidence type="ECO:0000313" key="2">
    <source>
        <dbReference type="Proteomes" id="UP000825228"/>
    </source>
</evidence>
<name>A0ABS7P2C3_9NOCA</name>
<keyword evidence="2" id="KW-1185">Reference proteome</keyword>
<dbReference type="Proteomes" id="UP000825228">
    <property type="component" value="Unassembled WGS sequence"/>
</dbReference>
<accession>A0ABS7P2C3</accession>
<organism evidence="1 2">
    <name type="scientific">Rhodococcoides corynebacterioides</name>
    <dbReference type="NCBI Taxonomy" id="53972"/>
    <lineage>
        <taxon>Bacteria</taxon>
        <taxon>Bacillati</taxon>
        <taxon>Actinomycetota</taxon>
        <taxon>Actinomycetes</taxon>
        <taxon>Mycobacteriales</taxon>
        <taxon>Nocardiaceae</taxon>
        <taxon>Rhodococcoides</taxon>
    </lineage>
</organism>
<sequence>MSESISDGDLDRVTAAVAALEPRPRQRRWVSVTFCVLDAVWSIGSRYDSTVVPVMKRVADDFGVLEASVPNAAPASEDPVPLQRFRGTYDVDSLTKRTNTQRTSTSGGALKAEAALEYARILVSHGIDTIDDARRAIADPALFNRVECDLKKVPGDGSHGIRRGYFWMLVGDNSRVKPDRMVLRWFASHRLGLDPEQAAHVIRRVVERLNSTPRDTTITAWEVDHAIWNAGRRLPLERTRR</sequence>
<evidence type="ECO:0008006" key="3">
    <source>
        <dbReference type="Google" id="ProtNLM"/>
    </source>
</evidence>
<dbReference type="EMBL" id="JABUBU010000003">
    <property type="protein sequence ID" value="MBY6366527.1"/>
    <property type="molecule type" value="Genomic_DNA"/>
</dbReference>
<reference evidence="1 2" key="1">
    <citation type="submission" date="2020-06" db="EMBL/GenBank/DDBJ databases">
        <title>Taxonomy, biology and ecology of Rhodococcus bacteria occurring in California pistachio and other woody hosts as revealed by genome sequence analyses.</title>
        <authorList>
            <person name="Gai Y."/>
            <person name="Riely B."/>
        </authorList>
    </citation>
    <scope>NUCLEOTIDE SEQUENCE [LARGE SCALE GENOMIC DNA]</scope>
    <source>
        <strain evidence="1 2">BP-281</strain>
    </source>
</reference>